<dbReference type="Proteomes" id="UP000594638">
    <property type="component" value="Unassembled WGS sequence"/>
</dbReference>
<evidence type="ECO:0000313" key="2">
    <source>
        <dbReference type="EMBL" id="CAA2933496.1"/>
    </source>
</evidence>
<sequence>MAKIKGGDWRQLSPSHTLSLLPCLSPSKLVTQMVPTMTSIPPPVAPPSAYTFNGPWIRHEKYSSSSNKRRHRRCDSSLIAGNFASRGYCVVDCDGDGTNLIDDDGGIRGDDSYDGGIGEGNQISL</sequence>
<dbReference type="Gramene" id="OE9A092266T1">
    <property type="protein sequence ID" value="OE9A092266C1"/>
    <property type="gene ID" value="OE9A092266"/>
</dbReference>
<accession>A0A8S0P6Y0</accession>
<reference evidence="2 3" key="1">
    <citation type="submission" date="2019-12" db="EMBL/GenBank/DDBJ databases">
        <authorList>
            <person name="Alioto T."/>
            <person name="Alioto T."/>
            <person name="Gomez Garrido J."/>
        </authorList>
    </citation>
    <scope>NUCLEOTIDE SEQUENCE [LARGE SCALE GENOMIC DNA]</scope>
</reference>
<feature type="region of interest" description="Disordered" evidence="1">
    <location>
        <begin position="102"/>
        <end position="125"/>
    </location>
</feature>
<protein>
    <submittedName>
        <fullName evidence="2">Uncharacterized protein</fullName>
    </submittedName>
</protein>
<dbReference type="EMBL" id="CACTIH010000004">
    <property type="protein sequence ID" value="CAA2933496.1"/>
    <property type="molecule type" value="Genomic_DNA"/>
</dbReference>
<organism evidence="2 3">
    <name type="scientific">Olea europaea subsp. europaea</name>
    <dbReference type="NCBI Taxonomy" id="158383"/>
    <lineage>
        <taxon>Eukaryota</taxon>
        <taxon>Viridiplantae</taxon>
        <taxon>Streptophyta</taxon>
        <taxon>Embryophyta</taxon>
        <taxon>Tracheophyta</taxon>
        <taxon>Spermatophyta</taxon>
        <taxon>Magnoliopsida</taxon>
        <taxon>eudicotyledons</taxon>
        <taxon>Gunneridae</taxon>
        <taxon>Pentapetalae</taxon>
        <taxon>asterids</taxon>
        <taxon>lamiids</taxon>
        <taxon>Lamiales</taxon>
        <taxon>Oleaceae</taxon>
        <taxon>Oleeae</taxon>
        <taxon>Olea</taxon>
    </lineage>
</organism>
<dbReference type="AlphaFoldDB" id="A0A8S0P6Y0"/>
<comment type="caution">
    <text evidence="2">The sequence shown here is derived from an EMBL/GenBank/DDBJ whole genome shotgun (WGS) entry which is preliminary data.</text>
</comment>
<evidence type="ECO:0000313" key="3">
    <source>
        <dbReference type="Proteomes" id="UP000594638"/>
    </source>
</evidence>
<name>A0A8S0P6Y0_OLEEU</name>
<gene>
    <name evidence="2" type="ORF">OLEA9_A092266</name>
</gene>
<keyword evidence="3" id="KW-1185">Reference proteome</keyword>
<proteinExistence type="predicted"/>
<evidence type="ECO:0000256" key="1">
    <source>
        <dbReference type="SAM" id="MobiDB-lite"/>
    </source>
</evidence>